<dbReference type="RefSeq" id="XP_005820741.1">
    <property type="nucleotide sequence ID" value="XM_005820684.1"/>
</dbReference>
<dbReference type="OrthoDB" id="10690000at2759"/>
<feature type="compositionally biased region" description="Low complexity" evidence="1">
    <location>
        <begin position="970"/>
        <end position="980"/>
    </location>
</feature>
<dbReference type="EMBL" id="JH993130">
    <property type="protein sequence ID" value="EKX33761.1"/>
    <property type="molecule type" value="Genomic_DNA"/>
</dbReference>
<dbReference type="GO" id="GO:0016020">
    <property type="term" value="C:membrane"/>
    <property type="evidence" value="ECO:0007669"/>
    <property type="project" value="InterPro"/>
</dbReference>
<dbReference type="GeneID" id="17290521"/>
<dbReference type="PANTHER" id="PTHR43773">
    <property type="entry name" value="MAGNESIUM TRANSPORTER MGTE"/>
    <property type="match status" value="1"/>
</dbReference>
<evidence type="ECO:0000313" key="4">
    <source>
        <dbReference type="EnsemblProtists" id="EKX33761"/>
    </source>
</evidence>
<dbReference type="HOGENOM" id="CLU_263872_0_0_1"/>
<reference evidence="4" key="3">
    <citation type="submission" date="2015-06" db="UniProtKB">
        <authorList>
            <consortium name="EnsemblProtists"/>
        </authorList>
    </citation>
    <scope>IDENTIFICATION</scope>
</reference>
<feature type="compositionally biased region" description="Low complexity" evidence="1">
    <location>
        <begin position="1111"/>
        <end position="1124"/>
    </location>
</feature>
<dbReference type="GO" id="GO:0015095">
    <property type="term" value="F:magnesium ion transmembrane transporter activity"/>
    <property type="evidence" value="ECO:0007669"/>
    <property type="project" value="InterPro"/>
</dbReference>
<proteinExistence type="predicted"/>
<feature type="domain" description="Magnesium transporter MgtE intracellular" evidence="2">
    <location>
        <begin position="707"/>
        <end position="797"/>
    </location>
</feature>
<dbReference type="OMA" id="CCIYSHL"/>
<dbReference type="InterPro" id="IPR006668">
    <property type="entry name" value="Mg_transptr_MgtE_intracell_dom"/>
</dbReference>
<evidence type="ECO:0000313" key="3">
    <source>
        <dbReference type="EMBL" id="EKX33761.1"/>
    </source>
</evidence>
<feature type="region of interest" description="Disordered" evidence="1">
    <location>
        <begin position="967"/>
        <end position="994"/>
    </location>
</feature>
<feature type="region of interest" description="Disordered" evidence="1">
    <location>
        <begin position="1"/>
        <end position="84"/>
    </location>
</feature>
<dbReference type="InterPro" id="IPR006669">
    <property type="entry name" value="MgtE_transporter"/>
</dbReference>
<evidence type="ECO:0000256" key="1">
    <source>
        <dbReference type="SAM" id="MobiDB-lite"/>
    </source>
</evidence>
<accession>L1IBZ7</accession>
<organism evidence="3">
    <name type="scientific">Guillardia theta (strain CCMP2712)</name>
    <name type="common">Cryptophyte</name>
    <dbReference type="NCBI Taxonomy" id="905079"/>
    <lineage>
        <taxon>Eukaryota</taxon>
        <taxon>Cryptophyceae</taxon>
        <taxon>Pyrenomonadales</taxon>
        <taxon>Geminigeraceae</taxon>
        <taxon>Guillardia</taxon>
    </lineage>
</organism>
<dbReference type="PaxDb" id="55529-EKX33761"/>
<dbReference type="EnsemblProtists" id="EKX33761">
    <property type="protein sequence ID" value="EKX33761"/>
    <property type="gene ID" value="GUITHDRAFT_120026"/>
</dbReference>
<evidence type="ECO:0000259" key="2">
    <source>
        <dbReference type="SMART" id="SM00924"/>
    </source>
</evidence>
<dbReference type="Gene3D" id="1.25.60.10">
    <property type="entry name" value="MgtE N-terminal domain-like"/>
    <property type="match status" value="4"/>
</dbReference>
<dbReference type="SUPFAM" id="SSF158791">
    <property type="entry name" value="MgtE N-terminal domain-like"/>
    <property type="match status" value="5"/>
</dbReference>
<dbReference type="InterPro" id="IPR038076">
    <property type="entry name" value="MgtE_N_sf"/>
</dbReference>
<dbReference type="KEGG" id="gtt:GUITHDRAFT_120026"/>
<gene>
    <name evidence="3" type="ORF">GUITHDRAFT_120026</name>
</gene>
<name>L1IBZ7_GUITC</name>
<dbReference type="SMART" id="SM00924">
    <property type="entry name" value="MgtE_N"/>
    <property type="match status" value="3"/>
</dbReference>
<feature type="compositionally biased region" description="Basic residues" evidence="1">
    <location>
        <begin position="30"/>
        <end position="39"/>
    </location>
</feature>
<dbReference type="Proteomes" id="UP000011087">
    <property type="component" value="Unassembled WGS sequence"/>
</dbReference>
<reference evidence="5" key="2">
    <citation type="submission" date="2012-11" db="EMBL/GenBank/DDBJ databases">
        <authorList>
            <person name="Kuo A."/>
            <person name="Curtis B.A."/>
            <person name="Tanifuji G."/>
            <person name="Burki F."/>
            <person name="Gruber A."/>
            <person name="Irimia M."/>
            <person name="Maruyama S."/>
            <person name="Arias M.C."/>
            <person name="Ball S.G."/>
            <person name="Gile G.H."/>
            <person name="Hirakawa Y."/>
            <person name="Hopkins J.F."/>
            <person name="Rensing S.A."/>
            <person name="Schmutz J."/>
            <person name="Symeonidi A."/>
            <person name="Elias M."/>
            <person name="Eveleigh R.J."/>
            <person name="Herman E.K."/>
            <person name="Klute M.J."/>
            <person name="Nakayama T."/>
            <person name="Obornik M."/>
            <person name="Reyes-Prieto A."/>
            <person name="Armbrust E.V."/>
            <person name="Aves S.J."/>
            <person name="Beiko R.G."/>
            <person name="Coutinho P."/>
            <person name="Dacks J.B."/>
            <person name="Durnford D.G."/>
            <person name="Fast N.M."/>
            <person name="Green B.R."/>
            <person name="Grisdale C."/>
            <person name="Hempe F."/>
            <person name="Henrissat B."/>
            <person name="Hoppner M.P."/>
            <person name="Ishida K.-I."/>
            <person name="Kim E."/>
            <person name="Koreny L."/>
            <person name="Kroth P.G."/>
            <person name="Liu Y."/>
            <person name="Malik S.-B."/>
            <person name="Maier U.G."/>
            <person name="McRose D."/>
            <person name="Mock T."/>
            <person name="Neilson J.A."/>
            <person name="Onodera N.T."/>
            <person name="Poole A.M."/>
            <person name="Pritham E.J."/>
            <person name="Richards T.A."/>
            <person name="Rocap G."/>
            <person name="Roy S.W."/>
            <person name="Sarai C."/>
            <person name="Schaack S."/>
            <person name="Shirato S."/>
            <person name="Slamovits C.H."/>
            <person name="Spencer D.F."/>
            <person name="Suzuki S."/>
            <person name="Worden A.Z."/>
            <person name="Zauner S."/>
            <person name="Barry K."/>
            <person name="Bell C."/>
            <person name="Bharti A.K."/>
            <person name="Crow J.A."/>
            <person name="Grimwood J."/>
            <person name="Kramer R."/>
            <person name="Lindquist E."/>
            <person name="Lucas S."/>
            <person name="Salamov A."/>
            <person name="McFadden G.I."/>
            <person name="Lane C.E."/>
            <person name="Keeling P.J."/>
            <person name="Gray M.W."/>
            <person name="Grigoriev I.V."/>
            <person name="Archibald J.M."/>
        </authorList>
    </citation>
    <scope>NUCLEOTIDE SEQUENCE</scope>
    <source>
        <strain evidence="5">CCMP2712</strain>
    </source>
</reference>
<feature type="domain" description="Magnesium transporter MgtE intracellular" evidence="2">
    <location>
        <begin position="212"/>
        <end position="325"/>
    </location>
</feature>
<dbReference type="AlphaFoldDB" id="L1IBZ7"/>
<dbReference type="Pfam" id="PF03448">
    <property type="entry name" value="MgtE_N"/>
    <property type="match status" value="4"/>
</dbReference>
<feature type="domain" description="Magnesium transporter MgtE intracellular" evidence="2">
    <location>
        <begin position="404"/>
        <end position="508"/>
    </location>
</feature>
<evidence type="ECO:0000313" key="5">
    <source>
        <dbReference type="Proteomes" id="UP000011087"/>
    </source>
</evidence>
<feature type="region of interest" description="Disordered" evidence="1">
    <location>
        <begin position="1108"/>
        <end position="1130"/>
    </location>
</feature>
<dbReference type="PANTHER" id="PTHR43773:SF1">
    <property type="entry name" value="MAGNESIUM TRANSPORTER MGTE"/>
    <property type="match status" value="1"/>
</dbReference>
<keyword evidence="5" id="KW-1185">Reference proteome</keyword>
<reference evidence="3 5" key="1">
    <citation type="journal article" date="2012" name="Nature">
        <title>Algal genomes reveal evolutionary mosaicism and the fate of nucleomorphs.</title>
        <authorList>
            <consortium name="DOE Joint Genome Institute"/>
            <person name="Curtis B.A."/>
            <person name="Tanifuji G."/>
            <person name="Burki F."/>
            <person name="Gruber A."/>
            <person name="Irimia M."/>
            <person name="Maruyama S."/>
            <person name="Arias M.C."/>
            <person name="Ball S.G."/>
            <person name="Gile G.H."/>
            <person name="Hirakawa Y."/>
            <person name="Hopkins J.F."/>
            <person name="Kuo A."/>
            <person name="Rensing S.A."/>
            <person name="Schmutz J."/>
            <person name="Symeonidi A."/>
            <person name="Elias M."/>
            <person name="Eveleigh R.J."/>
            <person name="Herman E.K."/>
            <person name="Klute M.J."/>
            <person name="Nakayama T."/>
            <person name="Obornik M."/>
            <person name="Reyes-Prieto A."/>
            <person name="Armbrust E.V."/>
            <person name="Aves S.J."/>
            <person name="Beiko R.G."/>
            <person name="Coutinho P."/>
            <person name="Dacks J.B."/>
            <person name="Durnford D.G."/>
            <person name="Fast N.M."/>
            <person name="Green B.R."/>
            <person name="Grisdale C.J."/>
            <person name="Hempel F."/>
            <person name="Henrissat B."/>
            <person name="Hoppner M.P."/>
            <person name="Ishida K."/>
            <person name="Kim E."/>
            <person name="Koreny L."/>
            <person name="Kroth P.G."/>
            <person name="Liu Y."/>
            <person name="Malik S.B."/>
            <person name="Maier U.G."/>
            <person name="McRose D."/>
            <person name="Mock T."/>
            <person name="Neilson J.A."/>
            <person name="Onodera N.T."/>
            <person name="Poole A.M."/>
            <person name="Pritham E.J."/>
            <person name="Richards T.A."/>
            <person name="Rocap G."/>
            <person name="Roy S.W."/>
            <person name="Sarai C."/>
            <person name="Schaack S."/>
            <person name="Shirato S."/>
            <person name="Slamovits C.H."/>
            <person name="Spencer D.F."/>
            <person name="Suzuki S."/>
            <person name="Worden A.Z."/>
            <person name="Zauner S."/>
            <person name="Barry K."/>
            <person name="Bell C."/>
            <person name="Bharti A.K."/>
            <person name="Crow J.A."/>
            <person name="Grimwood J."/>
            <person name="Kramer R."/>
            <person name="Lindquist E."/>
            <person name="Lucas S."/>
            <person name="Salamov A."/>
            <person name="McFadden G.I."/>
            <person name="Lane C.E."/>
            <person name="Keeling P.J."/>
            <person name="Gray M.W."/>
            <person name="Grigoriev I.V."/>
            <person name="Archibald J.M."/>
        </authorList>
    </citation>
    <scope>NUCLEOTIDE SEQUENCE</scope>
    <source>
        <strain evidence="3 5">CCMP2712</strain>
    </source>
</reference>
<protein>
    <recommendedName>
        <fullName evidence="2">Magnesium transporter MgtE intracellular domain-containing protein</fullName>
    </recommendedName>
</protein>
<sequence>MRPLRLQFDNGKSPGPGANSLENQVSMMMRSKKAKKFKKMVADKMGDSLASSREVEPPTRGNESFSFETPRHKSEDQDDDDQSPTLTALKKLTKRMDFWQQLGAADAEASPPKNLRSHVKSKRVDTTLEHALEGSERLVQSFDMSAIKKEGSTMHTWNMLDDAAKIDFYIDCPESARSHLDQHISHQEISFLLSLSLSSNQSRKSKFFVRVLHPHVRADAISGLELPEMRKAVHSLSSQEKEETFLYMNAEQIAAILTEMTSSDTYKTFELVEKHKRAEVFTRLPLPCQRDILDMAPIKYRSQLISDLSVQDAIALLLLYPPKAAWTLLKQFSTRMQEDVVLELPEDLRSQVLLAMSEREVQHLVDHLPQSSQVALMTDLSSEAVCFLFDVLRPSTLGPLLSELNYEHHKEAVERLSAAKRISLLQHLPTALKVEVTKTFDKREFLSLIKVLDRSILAQALQEMDLYDQVEVCNQIPDPYRTELVLELDGDKRLALLSSLDTQEKVSILKSFDKKAFRNTFNQLQRAYDADVLSAMNPVELAELICGLSGIDQENVLRLLKPEQLKLVLMEMGIEDCLAVIPLISRQVRCQVLSMLPDGVRSLVFRQLIFKQQGNSLRSSQAGYDLDALAMLMSLGTEVAYTTLREMGDPLKLSVLSKVSTTERTALLEWMDPIERAEVLDNLTLEDSANSLRIMNTDRAVEGLVEIVPNKRAILLVALPEKERVAIIERMQADEASHVLSSLPLPDAVAILKHLSPATSVNCFLNMTTEECVVVLEAVPARQRAEIMCSMEIEDSVRILSDMSPRKVVETLQHVQDNDLSLMARDLPRSLLQEVIELASLRLRTRIVRLLPGSSRASILNGTEGSRFLAMLKCLTSEDMEGCFTELTPAAQLQVIQHVPPRDAKSLVGLLPAASRIPLLSQMNLEACSQILKSEQKETIEGLLGLLTAERRKEILHKLPESVQSAIAVPSSAPQPQRSPSELKTSPASPSRLMPAAHDLSAEGAVVVSLLFKHDEGWAGGRRNLRFWEVWVKETLCQAVDTSPKRVELVSLQESTASLVLRCLASRSSRQRSPLELAQEIVGWLREAKLEYGLEMLSGTIHAQQAMSSPMRMSSLHNRSLSSHLDPSRTANDLSALRHSSALGEREDEPLAYFAGFSPESYKILQASDMEEEEEEEEEHSVAKGDLSLLDKLFEPLSMDGRVGNEGWSMEDSRASGGHDIFENLQMLQSTIQRRNHDIRSFTRSVRSLQHDVEAERTRGRERDKSGDFIYA</sequence>
<feature type="region of interest" description="Disordered" evidence="1">
    <location>
        <begin position="1252"/>
        <end position="1272"/>
    </location>
</feature>